<evidence type="ECO:0000313" key="4">
    <source>
        <dbReference type="EMBL" id="MYD90370.1"/>
    </source>
</evidence>
<proteinExistence type="predicted"/>
<protein>
    <submittedName>
        <fullName evidence="4">DUF4129 domain-containing protein</fullName>
    </submittedName>
</protein>
<gene>
    <name evidence="4" type="ORF">F4Y08_08570</name>
</gene>
<dbReference type="InterPro" id="IPR025403">
    <property type="entry name" value="TgpA-like_C"/>
</dbReference>
<feature type="transmembrane region" description="Helical" evidence="2">
    <location>
        <begin position="149"/>
        <end position="169"/>
    </location>
</feature>
<dbReference type="Pfam" id="PF13559">
    <property type="entry name" value="DUF4129"/>
    <property type="match status" value="1"/>
</dbReference>
<feature type="region of interest" description="Disordered" evidence="1">
    <location>
        <begin position="410"/>
        <end position="449"/>
    </location>
</feature>
<comment type="caution">
    <text evidence="4">The sequence shown here is derived from an EMBL/GenBank/DDBJ whole genome shotgun (WGS) entry which is preliminary data.</text>
</comment>
<sequence>MCGPGALLRIPRALSVTRLGTGHPSRCMRNRYRASSWVNYRTFLQLVATVAACGPVVATRCPAGNRAGRYEPGAPSRTIMPLVLAQPESNTKTSQLPAGSRGGGFGNAVGNGAGARRLCIHGPAFGLPSSVTMQDPTPRTEPREAPGRLNIVLAVVVGLAFLIVLGSALPELRMQPGTDSGLMSLFTDTFARPETTPWSSEAKEGPFGLTRFWILAIWGCLTLCVVYAIISPTYRKALVGAVVTTLLLTFVLMRVLENQESRSAESSAMGAPPQEELQFAQAEPPVPPDMEVRDWMVWVVTGAGGLAIAGLGLFLLNRANWGRSDTSELIRREAGEAIEALDSGHDIGDTIERCYLNMVRCLEETRRVRRSQSMTPREFEHRLSELGMHSRPVRRLSALFERVRFGDRPASARDRQEASDCLQQIRDSRPPPAGASLTRGSGPAAALDV</sequence>
<keyword evidence="2" id="KW-0812">Transmembrane</keyword>
<dbReference type="EMBL" id="VXPY01000059">
    <property type="protein sequence ID" value="MYD90370.1"/>
    <property type="molecule type" value="Genomic_DNA"/>
</dbReference>
<feature type="transmembrane region" description="Helical" evidence="2">
    <location>
        <begin position="212"/>
        <end position="230"/>
    </location>
</feature>
<feature type="transmembrane region" description="Helical" evidence="2">
    <location>
        <begin position="237"/>
        <end position="256"/>
    </location>
</feature>
<organism evidence="4">
    <name type="scientific">Caldilineaceae bacterium SB0662_bin_9</name>
    <dbReference type="NCBI Taxonomy" id="2605258"/>
    <lineage>
        <taxon>Bacteria</taxon>
        <taxon>Bacillati</taxon>
        <taxon>Chloroflexota</taxon>
        <taxon>Caldilineae</taxon>
        <taxon>Caldilineales</taxon>
        <taxon>Caldilineaceae</taxon>
    </lineage>
</organism>
<reference evidence="4" key="1">
    <citation type="submission" date="2019-09" db="EMBL/GenBank/DDBJ databases">
        <title>Characterisation of the sponge microbiome using genome-centric metagenomics.</title>
        <authorList>
            <person name="Engelberts J.P."/>
            <person name="Robbins S.J."/>
            <person name="De Goeij J.M."/>
            <person name="Aranda M."/>
            <person name="Bell S.C."/>
            <person name="Webster N.S."/>
        </authorList>
    </citation>
    <scope>NUCLEOTIDE SEQUENCE</scope>
    <source>
        <strain evidence="4">SB0662_bin_9</strain>
    </source>
</reference>
<evidence type="ECO:0000256" key="2">
    <source>
        <dbReference type="SAM" id="Phobius"/>
    </source>
</evidence>
<name>A0A6B1DRN7_9CHLR</name>
<feature type="domain" description="Protein-glutamine gamma-glutamyltransferase-like C-terminal" evidence="3">
    <location>
        <begin position="354"/>
        <end position="422"/>
    </location>
</feature>
<evidence type="ECO:0000259" key="3">
    <source>
        <dbReference type="Pfam" id="PF13559"/>
    </source>
</evidence>
<accession>A0A6B1DRN7</accession>
<feature type="transmembrane region" description="Helical" evidence="2">
    <location>
        <begin position="295"/>
        <end position="316"/>
    </location>
</feature>
<keyword evidence="2" id="KW-1133">Transmembrane helix</keyword>
<dbReference type="AlphaFoldDB" id="A0A6B1DRN7"/>
<evidence type="ECO:0000256" key="1">
    <source>
        <dbReference type="SAM" id="MobiDB-lite"/>
    </source>
</evidence>
<keyword evidence="2" id="KW-0472">Membrane</keyword>